<feature type="region of interest" description="Disordered" evidence="2">
    <location>
        <begin position="436"/>
        <end position="456"/>
    </location>
</feature>
<dbReference type="PANTHER" id="PTHR22957:SF502">
    <property type="entry name" value="SMALL G PROTEIN SIGNALING MODULATOR 2-RELATED"/>
    <property type="match status" value="1"/>
</dbReference>
<gene>
    <name evidence="4" type="ORF">WMSIL1_LOCUS10068</name>
</gene>
<evidence type="ECO:0000256" key="1">
    <source>
        <dbReference type="ARBA" id="ARBA00022468"/>
    </source>
</evidence>
<dbReference type="Pfam" id="PF00566">
    <property type="entry name" value="RabGAP-TBC"/>
    <property type="match status" value="2"/>
</dbReference>
<protein>
    <recommendedName>
        <fullName evidence="3">Rab-GAP TBC domain-containing protein</fullName>
    </recommendedName>
</protein>
<evidence type="ECO:0000259" key="3">
    <source>
        <dbReference type="PROSITE" id="PS50086"/>
    </source>
</evidence>
<feature type="compositionally biased region" description="Polar residues" evidence="2">
    <location>
        <begin position="193"/>
        <end position="220"/>
    </location>
</feature>
<name>A0A564YVX6_HYMDI</name>
<evidence type="ECO:0000256" key="2">
    <source>
        <dbReference type="SAM" id="MobiDB-lite"/>
    </source>
</evidence>
<keyword evidence="5" id="KW-1185">Reference proteome</keyword>
<feature type="domain" description="Rab-GAP TBC" evidence="3">
    <location>
        <begin position="260"/>
        <end position="522"/>
    </location>
</feature>
<dbReference type="SMART" id="SM00164">
    <property type="entry name" value="TBC"/>
    <property type="match status" value="1"/>
</dbReference>
<dbReference type="InterPro" id="IPR035969">
    <property type="entry name" value="Rab-GAP_TBC_sf"/>
</dbReference>
<dbReference type="PANTHER" id="PTHR22957">
    <property type="entry name" value="TBC1 DOMAIN FAMILY MEMBER GTPASE-ACTIVATING PROTEIN"/>
    <property type="match status" value="1"/>
</dbReference>
<reference evidence="4 5" key="1">
    <citation type="submission" date="2019-07" db="EMBL/GenBank/DDBJ databases">
        <authorList>
            <person name="Jastrzebski P J."/>
            <person name="Paukszto L."/>
            <person name="Jastrzebski P J."/>
        </authorList>
    </citation>
    <scope>NUCLEOTIDE SEQUENCE [LARGE SCALE GENOMIC DNA]</scope>
    <source>
        <strain evidence="4 5">WMS-il1</strain>
    </source>
</reference>
<sequence length="604" mass="68845">MEEIDRRTRMAYERSVSEWLAAEVIIFQQHQCARNSVAEAAASLDVQRALAEDPPKGVNNRSRSVSYRHEPTVEEKLSFAWNWTKRRISTATAPSSKQVEVNGNTRGKIESADISKKTNGLPPLPSKGTHESRSAIKANHEMSVNTGDINSADHTDDDTEDCTLTTTDEDDAVVTAAAASRARRLALARAHSCPNSDRPPNNNHAMPSIRNVKSSKFSNEVNEEEDYVFDPPNWEKEQSNKPSVHAPRERKQSRYSRAEISGATYSSEVLEALSVNIQRIDKDVARCDRNYYYFSKDLSTGENPQAVMLEQSTGGLCVASLDISANLYRLRTIMCTWIWQHMDIGYVQGMCDLLAPLLVVLEDEALTYSCFSQLMITMLKNFPLVSGAAVVNAEVAASAGIILPQFLEKMSFERAPNRRYDYTRPKTKQQILEEANNHRGTNGQIAKQSDVGPLPNGSTRINRQFEGLRNLIEVLDPVLAEHMHLNEDNSHLYFYRWLLLDFKREFKYGDVFLAWETIWTSTRLVCPDFEIFIAFALIQYYRDIILFYCLDYTDIIRFYNERAEQHDLPRLLNFARDLIYRLQTIVSSINPKRTSRTKTLSTEH</sequence>
<dbReference type="Gene3D" id="1.10.8.270">
    <property type="entry name" value="putative rabgap domain of human tbc1 domain family member 14 like domains"/>
    <property type="match status" value="1"/>
</dbReference>
<feature type="region of interest" description="Disordered" evidence="2">
    <location>
        <begin position="188"/>
        <end position="255"/>
    </location>
</feature>
<dbReference type="EMBL" id="CABIJS010000443">
    <property type="protein sequence ID" value="VUZ51320.1"/>
    <property type="molecule type" value="Genomic_DNA"/>
</dbReference>
<dbReference type="AlphaFoldDB" id="A0A564YVX6"/>
<evidence type="ECO:0000313" key="5">
    <source>
        <dbReference type="Proteomes" id="UP000321570"/>
    </source>
</evidence>
<evidence type="ECO:0000313" key="4">
    <source>
        <dbReference type="EMBL" id="VUZ51320.1"/>
    </source>
</evidence>
<dbReference type="Proteomes" id="UP000321570">
    <property type="component" value="Unassembled WGS sequence"/>
</dbReference>
<organism evidence="4 5">
    <name type="scientific">Hymenolepis diminuta</name>
    <name type="common">Rat tapeworm</name>
    <dbReference type="NCBI Taxonomy" id="6216"/>
    <lineage>
        <taxon>Eukaryota</taxon>
        <taxon>Metazoa</taxon>
        <taxon>Spiralia</taxon>
        <taxon>Lophotrochozoa</taxon>
        <taxon>Platyhelminthes</taxon>
        <taxon>Cestoda</taxon>
        <taxon>Eucestoda</taxon>
        <taxon>Cyclophyllidea</taxon>
        <taxon>Hymenolepididae</taxon>
        <taxon>Hymenolepis</taxon>
    </lineage>
</organism>
<dbReference type="InterPro" id="IPR000195">
    <property type="entry name" value="Rab-GAP-TBC_dom"/>
</dbReference>
<dbReference type="Gene3D" id="1.10.472.80">
    <property type="entry name" value="Ypt/Rab-GAP domain of gyp1p, domain 3"/>
    <property type="match status" value="1"/>
</dbReference>
<proteinExistence type="predicted"/>
<dbReference type="PROSITE" id="PS50086">
    <property type="entry name" value="TBC_RABGAP"/>
    <property type="match status" value="1"/>
</dbReference>
<dbReference type="SUPFAM" id="SSF47923">
    <property type="entry name" value="Ypt/Rab-GAP domain of gyp1p"/>
    <property type="match status" value="2"/>
</dbReference>
<dbReference type="GO" id="GO:0005096">
    <property type="term" value="F:GTPase activator activity"/>
    <property type="evidence" value="ECO:0007669"/>
    <property type="project" value="UniProtKB-KW"/>
</dbReference>
<accession>A0A564YVX6</accession>
<feature type="compositionally biased region" description="Polar residues" evidence="2">
    <location>
        <begin position="438"/>
        <end position="447"/>
    </location>
</feature>
<keyword evidence="1" id="KW-0343">GTPase activation</keyword>